<dbReference type="Proteomes" id="UP000076586">
    <property type="component" value="Unassembled WGS sequence"/>
</dbReference>
<dbReference type="OrthoDB" id="799522at2"/>
<evidence type="ECO:0000313" key="4">
    <source>
        <dbReference type="Proteomes" id="UP000076586"/>
    </source>
</evidence>
<protein>
    <submittedName>
        <fullName evidence="3">Uncharacterized protein</fullName>
    </submittedName>
</protein>
<accession>A0A161M5F1</accession>
<organism evidence="3 4">
    <name type="scientific">Paludibacter jiangxiensis</name>
    <dbReference type="NCBI Taxonomy" id="681398"/>
    <lineage>
        <taxon>Bacteria</taxon>
        <taxon>Pseudomonadati</taxon>
        <taxon>Bacteroidota</taxon>
        <taxon>Bacteroidia</taxon>
        <taxon>Bacteroidales</taxon>
        <taxon>Paludibacteraceae</taxon>
        <taxon>Paludibacter</taxon>
    </lineage>
</organism>
<feature type="chain" id="PRO_5007824968" evidence="2">
    <location>
        <begin position="22"/>
        <end position="166"/>
    </location>
</feature>
<evidence type="ECO:0000256" key="2">
    <source>
        <dbReference type="SAM" id="SignalP"/>
    </source>
</evidence>
<comment type="caution">
    <text evidence="3">The sequence shown here is derived from an EMBL/GenBank/DDBJ whole genome shotgun (WGS) entry which is preliminary data.</text>
</comment>
<evidence type="ECO:0000313" key="3">
    <source>
        <dbReference type="EMBL" id="GAT63583.1"/>
    </source>
</evidence>
<reference evidence="4" key="1">
    <citation type="submission" date="2016-04" db="EMBL/GenBank/DDBJ databases">
        <title>Draft genome sequence of Paludibacter jiangxiensis strain NM7.</title>
        <authorList>
            <person name="Qiu Y."/>
            <person name="Matsuura N."/>
            <person name="Ohashi A."/>
            <person name="Tourlousse M.D."/>
            <person name="Sekiguchi Y."/>
        </authorList>
    </citation>
    <scope>NUCLEOTIDE SEQUENCE [LARGE SCALE GENOMIC DNA]</scope>
    <source>
        <strain evidence="4">NM7</strain>
    </source>
</reference>
<feature type="signal peptide" evidence="2">
    <location>
        <begin position="1"/>
        <end position="21"/>
    </location>
</feature>
<dbReference type="AlphaFoldDB" id="A0A161M5F1"/>
<dbReference type="STRING" id="681398.PJIAN_4122"/>
<gene>
    <name evidence="3" type="ORF">PJIAN_4122</name>
</gene>
<dbReference type="RefSeq" id="WP_153802552.1">
    <property type="nucleotide sequence ID" value="NZ_BDCR01000004.1"/>
</dbReference>
<reference evidence="4" key="2">
    <citation type="journal article" date="2017" name="Genome Announc.">
        <title>Draft genome sequence of Paludibacter jiangxiensis NM7(T), a propionate-producing fermentative bacterium.</title>
        <authorList>
            <person name="Qiu Y.-L."/>
            <person name="Tourlousse D.M."/>
            <person name="Matsuura N."/>
            <person name="Ohashi A."/>
            <person name="Sekiguchi Y."/>
        </authorList>
    </citation>
    <scope>NUCLEOTIDE SEQUENCE [LARGE SCALE GENOMIC DNA]</scope>
    <source>
        <strain evidence="4">NM7</strain>
    </source>
</reference>
<keyword evidence="4" id="KW-1185">Reference proteome</keyword>
<sequence length="166" mass="20266">MKSLKLIIVGVMLLFAGAMQAQVSININLGSIPSWGPRVQEDVRYYYLPDVDAYYDLRTAMFVFSYNGCWVRQRHLPEVYRNYNLYDGRKIVMRNYYGDSPYSYYRGRGEYRDNRMAQRQERNERRYDEFNDRRMREEHNWRGNDDRQNFRHDNGRGHGQKRGWEY</sequence>
<name>A0A161M5F1_9BACT</name>
<proteinExistence type="predicted"/>
<evidence type="ECO:0000256" key="1">
    <source>
        <dbReference type="SAM" id="MobiDB-lite"/>
    </source>
</evidence>
<keyword evidence="2" id="KW-0732">Signal</keyword>
<dbReference type="EMBL" id="BDCR01000004">
    <property type="protein sequence ID" value="GAT63583.1"/>
    <property type="molecule type" value="Genomic_DNA"/>
</dbReference>
<feature type="region of interest" description="Disordered" evidence="1">
    <location>
        <begin position="141"/>
        <end position="166"/>
    </location>
</feature>